<accession>K0T6P0</accession>
<feature type="compositionally biased region" description="Basic and acidic residues" evidence="1">
    <location>
        <begin position="109"/>
        <end position="121"/>
    </location>
</feature>
<proteinExistence type="predicted"/>
<comment type="caution">
    <text evidence="3">The sequence shown here is derived from an EMBL/GenBank/DDBJ whole genome shotgun (WGS) entry which is preliminary data.</text>
</comment>
<evidence type="ECO:0000259" key="2">
    <source>
        <dbReference type="Pfam" id="PF13460"/>
    </source>
</evidence>
<feature type="region of interest" description="Disordered" evidence="1">
    <location>
        <begin position="109"/>
        <end position="142"/>
    </location>
</feature>
<protein>
    <recommendedName>
        <fullName evidence="2">NAD(P)-binding domain-containing protein</fullName>
    </recommendedName>
</protein>
<evidence type="ECO:0000313" key="4">
    <source>
        <dbReference type="Proteomes" id="UP000266841"/>
    </source>
</evidence>
<evidence type="ECO:0000256" key="1">
    <source>
        <dbReference type="SAM" id="MobiDB-lite"/>
    </source>
</evidence>
<dbReference type="Proteomes" id="UP000266841">
    <property type="component" value="Unassembled WGS sequence"/>
</dbReference>
<dbReference type="eggNOG" id="KOG1203">
    <property type="taxonomic scope" value="Eukaryota"/>
</dbReference>
<organism evidence="3 4">
    <name type="scientific">Thalassiosira oceanica</name>
    <name type="common">Marine diatom</name>
    <dbReference type="NCBI Taxonomy" id="159749"/>
    <lineage>
        <taxon>Eukaryota</taxon>
        <taxon>Sar</taxon>
        <taxon>Stramenopiles</taxon>
        <taxon>Ochrophyta</taxon>
        <taxon>Bacillariophyta</taxon>
        <taxon>Coscinodiscophyceae</taxon>
        <taxon>Thalassiosirophycidae</taxon>
        <taxon>Thalassiosirales</taxon>
        <taxon>Thalassiosiraceae</taxon>
        <taxon>Thalassiosira</taxon>
    </lineage>
</organism>
<feature type="domain" description="NAD(P)-binding" evidence="2">
    <location>
        <begin position="214"/>
        <end position="311"/>
    </location>
</feature>
<dbReference type="InterPro" id="IPR036291">
    <property type="entry name" value="NAD(P)-bd_dom_sf"/>
</dbReference>
<dbReference type="OMA" id="KANDVEW"/>
<feature type="domain" description="NAD(P)-binding" evidence="2">
    <location>
        <begin position="556"/>
        <end position="650"/>
    </location>
</feature>
<evidence type="ECO:0000313" key="3">
    <source>
        <dbReference type="EMBL" id="EJK66102.1"/>
    </source>
</evidence>
<reference evidence="3 4" key="1">
    <citation type="journal article" date="2012" name="Genome Biol.">
        <title>Genome and low-iron response of an oceanic diatom adapted to chronic iron limitation.</title>
        <authorList>
            <person name="Lommer M."/>
            <person name="Specht M."/>
            <person name="Roy A.S."/>
            <person name="Kraemer L."/>
            <person name="Andreson R."/>
            <person name="Gutowska M.A."/>
            <person name="Wolf J."/>
            <person name="Bergner S.V."/>
            <person name="Schilhabel M.B."/>
            <person name="Klostermeier U.C."/>
            <person name="Beiko R.G."/>
            <person name="Rosenstiel P."/>
            <person name="Hippler M."/>
            <person name="Laroche J."/>
        </authorList>
    </citation>
    <scope>NUCLEOTIDE SEQUENCE [LARGE SCALE GENOMIC DNA]</scope>
    <source>
        <strain evidence="3 4">CCMP1005</strain>
    </source>
</reference>
<dbReference type="EMBL" id="AGNL01015262">
    <property type="protein sequence ID" value="EJK66102.1"/>
    <property type="molecule type" value="Genomic_DNA"/>
</dbReference>
<dbReference type="Gene3D" id="3.40.50.720">
    <property type="entry name" value="NAD(P)-binding Rossmann-like Domain"/>
    <property type="match status" value="2"/>
</dbReference>
<dbReference type="AlphaFoldDB" id="K0T6P0"/>
<keyword evidence="4" id="KW-1185">Reference proteome</keyword>
<feature type="compositionally biased region" description="Basic and acidic residues" evidence="1">
    <location>
        <begin position="1"/>
        <end position="18"/>
    </location>
</feature>
<dbReference type="PANTHER" id="PTHR15020">
    <property type="entry name" value="FLAVIN REDUCTASE-RELATED"/>
    <property type="match status" value="1"/>
</dbReference>
<feature type="region of interest" description="Disordered" evidence="1">
    <location>
        <begin position="1"/>
        <end position="30"/>
    </location>
</feature>
<name>K0T6P0_THAOC</name>
<sequence>MQRDRVSSHEESRAEQRRKGVTLTSPGVGHSRIAMSARKKGGAQCGNLAVTGRSRATICFVLLALPESLSAFSGVSSTSTFHYWVPPSYRSNAHCTDRNGISSLWAKKKEESERNDDKNDIDGDEDYDDTEPTRDDNNLLDRLNPFNAGKSFRSTVGSALDFIQYGVPGSVSRLPPERRSIYLDDQLGLGDPYFDQSGVTSQDEDYRPEVLVVGASGELGRTLVKRLLVEGRVRVRVFVRDLFSSTLNKLGTGVTYCQGDLKDIESLEYAVTDVDKIVFCASGKRTVDSEESERAEQARAIDSDGLRNLIHAYCNVRFADYGNSQAAKRLLFKFKRKSDIDLFAIDGGSLDAGDSTNAAEDRQQIAQFDWRQNKFGKGIFTGKVERLGEASISSVRLRARDSADKGIDLRSGGYAGFVCRCCSDGAIYECFIRTEAFQRLGIEYVCEFRTAQKPIGDKDSNSSRLKWTTVRLEFIDFRPRMRQFDTSSDGDRSRMKQALAKNDIPRLGFRYRWRNNAWNAFYLSFDYIKVFRETVEPEFVYLSDANIPPAVNYGMLNHSLRRIVTGNSVSLVDQRREEGELTEEETYFKYLGEEMIKQSGLSYTIIRISGFNNVPGTDSSTVRLQKMNKDIRPVSRADLAQVIASALLEPNACNLVSLFEFACLSCTLFQLFLACILENMQVLYMTKAQQRGIKDGDTFQKFERLRQEKENAPFQ</sequence>
<dbReference type="InterPro" id="IPR016040">
    <property type="entry name" value="NAD(P)-bd_dom"/>
</dbReference>
<gene>
    <name evidence="3" type="ORF">THAOC_12991</name>
</gene>
<dbReference type="Pfam" id="PF13460">
    <property type="entry name" value="NAD_binding_10"/>
    <property type="match status" value="2"/>
</dbReference>
<dbReference type="OrthoDB" id="10254221at2759"/>
<dbReference type="SUPFAM" id="SSF51735">
    <property type="entry name" value="NAD(P)-binding Rossmann-fold domains"/>
    <property type="match status" value="1"/>
</dbReference>
<dbReference type="PANTHER" id="PTHR15020:SF50">
    <property type="entry name" value="UPF0659 PROTEIN YMR090W"/>
    <property type="match status" value="1"/>
</dbReference>